<gene>
    <name evidence="3" type="ORF">CERSUDRAFT_100878</name>
</gene>
<dbReference type="GO" id="GO:1990904">
    <property type="term" value="C:ribonucleoprotein complex"/>
    <property type="evidence" value="ECO:0007669"/>
    <property type="project" value="UniProtKB-ARBA"/>
</dbReference>
<organism evidence="3 4">
    <name type="scientific">Ceriporiopsis subvermispora (strain B)</name>
    <name type="common">White-rot fungus</name>
    <name type="synonym">Gelatoporia subvermispora</name>
    <dbReference type="NCBI Taxonomy" id="914234"/>
    <lineage>
        <taxon>Eukaryota</taxon>
        <taxon>Fungi</taxon>
        <taxon>Dikarya</taxon>
        <taxon>Basidiomycota</taxon>
        <taxon>Agaricomycotina</taxon>
        <taxon>Agaricomycetes</taxon>
        <taxon>Polyporales</taxon>
        <taxon>Gelatoporiaceae</taxon>
        <taxon>Gelatoporia</taxon>
    </lineage>
</organism>
<evidence type="ECO:0000313" key="4">
    <source>
        <dbReference type="Proteomes" id="UP000016930"/>
    </source>
</evidence>
<dbReference type="Pfam" id="PF20976">
    <property type="entry name" value="Pop8"/>
    <property type="match status" value="1"/>
</dbReference>
<accession>M2QWM4</accession>
<dbReference type="InterPro" id="IPR049128">
    <property type="entry name" value="Pop8-like_dom"/>
</dbReference>
<dbReference type="Proteomes" id="UP000016930">
    <property type="component" value="Unassembled WGS sequence"/>
</dbReference>
<dbReference type="InterPro" id="IPR038085">
    <property type="entry name" value="Rnp2-like_sf"/>
</dbReference>
<dbReference type="EMBL" id="KB445829">
    <property type="protein sequence ID" value="EMD30906.1"/>
    <property type="molecule type" value="Genomic_DNA"/>
</dbReference>
<dbReference type="GO" id="GO:0008033">
    <property type="term" value="P:tRNA processing"/>
    <property type="evidence" value="ECO:0007669"/>
    <property type="project" value="UniProtKB-KW"/>
</dbReference>
<name>M2QWM4_CERS8</name>
<evidence type="ECO:0000259" key="2">
    <source>
        <dbReference type="Pfam" id="PF20976"/>
    </source>
</evidence>
<dbReference type="HOGENOM" id="CLU_163478_0_0_1"/>
<evidence type="ECO:0000256" key="1">
    <source>
        <dbReference type="ARBA" id="ARBA00022694"/>
    </source>
</evidence>
<dbReference type="AlphaFoldDB" id="M2QWM4"/>
<dbReference type="SUPFAM" id="SSF160350">
    <property type="entry name" value="Rnp2-like"/>
    <property type="match status" value="1"/>
</dbReference>
<protein>
    <recommendedName>
        <fullName evidence="2">Ribonucleases P/MRP subunit Pop8-like domain-containing protein</fullName>
    </recommendedName>
</protein>
<reference evidence="3 4" key="1">
    <citation type="journal article" date="2012" name="Proc. Natl. Acad. Sci. U.S.A.">
        <title>Comparative genomics of Ceriporiopsis subvermispora and Phanerochaete chrysosporium provide insight into selective ligninolysis.</title>
        <authorList>
            <person name="Fernandez-Fueyo E."/>
            <person name="Ruiz-Duenas F.J."/>
            <person name="Ferreira P."/>
            <person name="Floudas D."/>
            <person name="Hibbett D.S."/>
            <person name="Canessa P."/>
            <person name="Larrondo L.F."/>
            <person name="James T.Y."/>
            <person name="Seelenfreund D."/>
            <person name="Lobos S."/>
            <person name="Polanco R."/>
            <person name="Tello M."/>
            <person name="Honda Y."/>
            <person name="Watanabe T."/>
            <person name="Watanabe T."/>
            <person name="Ryu J.S."/>
            <person name="Kubicek C.P."/>
            <person name="Schmoll M."/>
            <person name="Gaskell J."/>
            <person name="Hammel K.E."/>
            <person name="St John F.J."/>
            <person name="Vanden Wymelenberg A."/>
            <person name="Sabat G."/>
            <person name="Splinter BonDurant S."/>
            <person name="Syed K."/>
            <person name="Yadav J.S."/>
            <person name="Doddapaneni H."/>
            <person name="Subramanian V."/>
            <person name="Lavin J.L."/>
            <person name="Oguiza J.A."/>
            <person name="Perez G."/>
            <person name="Pisabarro A.G."/>
            <person name="Ramirez L."/>
            <person name="Santoyo F."/>
            <person name="Master E."/>
            <person name="Coutinho P.M."/>
            <person name="Henrissat B."/>
            <person name="Lombard V."/>
            <person name="Magnuson J.K."/>
            <person name="Kuees U."/>
            <person name="Hori C."/>
            <person name="Igarashi K."/>
            <person name="Samejima M."/>
            <person name="Held B.W."/>
            <person name="Barry K.W."/>
            <person name="LaButti K.M."/>
            <person name="Lapidus A."/>
            <person name="Lindquist E.A."/>
            <person name="Lucas S.M."/>
            <person name="Riley R."/>
            <person name="Salamov A.A."/>
            <person name="Hoffmeister D."/>
            <person name="Schwenk D."/>
            <person name="Hadar Y."/>
            <person name="Yarden O."/>
            <person name="de Vries R.P."/>
            <person name="Wiebenga A."/>
            <person name="Stenlid J."/>
            <person name="Eastwood D."/>
            <person name="Grigoriev I.V."/>
            <person name="Berka R.M."/>
            <person name="Blanchette R.A."/>
            <person name="Kersten P."/>
            <person name="Martinez A.T."/>
            <person name="Vicuna R."/>
            <person name="Cullen D."/>
        </authorList>
    </citation>
    <scope>NUCLEOTIDE SEQUENCE [LARGE SCALE GENOMIC DNA]</scope>
    <source>
        <strain evidence="3 4">B</strain>
    </source>
</reference>
<proteinExistence type="predicted"/>
<keyword evidence="1" id="KW-0819">tRNA processing</keyword>
<dbReference type="OrthoDB" id="3265020at2759"/>
<dbReference type="GO" id="GO:1902555">
    <property type="term" value="C:endoribonuclease complex"/>
    <property type="evidence" value="ECO:0007669"/>
    <property type="project" value="UniProtKB-ARBA"/>
</dbReference>
<keyword evidence="4" id="KW-1185">Reference proteome</keyword>
<feature type="domain" description="Ribonucleases P/MRP subunit Pop8-like" evidence="2">
    <location>
        <begin position="15"/>
        <end position="72"/>
    </location>
</feature>
<evidence type="ECO:0000313" key="3">
    <source>
        <dbReference type="EMBL" id="EMD30906.1"/>
    </source>
</evidence>
<sequence length="99" mass="10643">MEPANHYIRFSVSPPNTDALTLRKALQDALSQTFGLVAANTYIDILWVAEDGTEVVLRVARSNAQRVLSAVAASAAYPRLSLVKSSAFLPSLLSVEPLS</sequence>